<dbReference type="CDD" id="cd06263">
    <property type="entry name" value="MAM"/>
    <property type="match status" value="4"/>
</dbReference>
<dbReference type="AlphaFoldDB" id="A0A7I8W9E1"/>
<dbReference type="Proteomes" id="UP000549394">
    <property type="component" value="Unassembled WGS sequence"/>
</dbReference>
<dbReference type="InterPro" id="IPR013320">
    <property type="entry name" value="ConA-like_dom_sf"/>
</dbReference>
<dbReference type="EMBL" id="CAJFCJ010000023">
    <property type="protein sequence ID" value="CAD5124749.1"/>
    <property type="molecule type" value="Genomic_DNA"/>
</dbReference>
<dbReference type="PRINTS" id="PR00020">
    <property type="entry name" value="MAMDOMAIN"/>
</dbReference>
<protein>
    <submittedName>
        <fullName evidence="2">DgyrCDS13016</fullName>
    </submittedName>
</protein>
<feature type="domain" description="MAM" evidence="1">
    <location>
        <begin position="262"/>
        <end position="384"/>
    </location>
</feature>
<dbReference type="SMART" id="SM00137">
    <property type="entry name" value="MAM"/>
    <property type="match status" value="3"/>
</dbReference>
<dbReference type="SUPFAM" id="SSF49899">
    <property type="entry name" value="Concanavalin A-like lectins/glucanases"/>
    <property type="match status" value="4"/>
</dbReference>
<dbReference type="Pfam" id="PF00629">
    <property type="entry name" value="MAM"/>
    <property type="match status" value="3"/>
</dbReference>
<gene>
    <name evidence="2" type="ORF">DGYR_LOCUS12240</name>
</gene>
<feature type="domain" description="MAM" evidence="1">
    <location>
        <begin position="561"/>
        <end position="725"/>
    </location>
</feature>
<dbReference type="GO" id="GO:0016020">
    <property type="term" value="C:membrane"/>
    <property type="evidence" value="ECO:0007669"/>
    <property type="project" value="InterPro"/>
</dbReference>
<feature type="domain" description="MAM" evidence="1">
    <location>
        <begin position="391"/>
        <end position="554"/>
    </location>
</feature>
<dbReference type="PANTHER" id="PTHR23282:SF101">
    <property type="entry name" value="MAM DOMAIN-CONTAINING PROTEIN"/>
    <property type="match status" value="1"/>
</dbReference>
<keyword evidence="3" id="KW-1185">Reference proteome</keyword>
<reference evidence="2 3" key="1">
    <citation type="submission" date="2020-08" db="EMBL/GenBank/DDBJ databases">
        <authorList>
            <person name="Hejnol A."/>
        </authorList>
    </citation>
    <scope>NUCLEOTIDE SEQUENCE [LARGE SCALE GENOMIC DNA]</scope>
</reference>
<dbReference type="InterPro" id="IPR051560">
    <property type="entry name" value="MAM_domain-containing"/>
</dbReference>
<comment type="caution">
    <text evidence="2">The sequence shown here is derived from an EMBL/GenBank/DDBJ whole genome shotgun (WGS) entry which is preliminary data.</text>
</comment>
<sequence>MFAEVNPYEREAYLISPDLSFLDKIKINGICLEFYTHIDFPHFLKVYLAFKSRIIIFIAERGKRITGGVAIDDIRIIECQVANETAATPSKNEEKNSKTLLECSFDTDLCFYEQSSTDEFKWFVGEHTLTPETGPQTALSGSFIYVEASKGDEGNEAYLKSPIVIINQTVCIVFFYHMYGMDVGNLIANLIINDEMNGEENISNFRHVLVNSKHNLGDIWNEFRFNFPKKYMNKKVQLEFIAIRGSGIEGDIAIDEITLLDGKFIYAEASMGSWNDKTFLQSVKVKFTKDYCLSFYYQMYGKDMGSLDIYLLIYNSNGTVITNKIDVLKKVDSLGLLWRLKTFNIPEKVWQKPVQLIFKAIKGFGVESDVAIDEIQLTNGKCLKNYNPIALQCSFEQGSCQYEIVSDSSFTWYVSGAFSKTFETGPNTKFSGNYLYTESSKGNEASKTYLKSPRITFETTTCVSFYYNMNGREMGRLNVSFVTFSKNGNEILEENKILEESSNLGDVWNKMNYQIPQKSLYRPSQIIFQATRGNGFKSDIAIDEIKVTDGKCIDIEGATYLECSFDFSFCNYIEQNNSSFSWLIGTYTLSSQTGPQYNLIGPFAYVEASKGKTNDRAALSSKIVKFIKTTCVSFNFHMYGKDMGRLIVIIRLFKSTEKKEYEKVSDAIILNETRNLGNIWNFVNYEINGDYLLKPVQLIFEAYKGHGFRSDIAIDEIHLSERSCN</sequence>
<dbReference type="PANTHER" id="PTHR23282">
    <property type="entry name" value="APICAL ENDOSOMAL GLYCOPROTEIN PRECURSOR"/>
    <property type="match status" value="1"/>
</dbReference>
<evidence type="ECO:0000313" key="3">
    <source>
        <dbReference type="Proteomes" id="UP000549394"/>
    </source>
</evidence>
<evidence type="ECO:0000259" key="1">
    <source>
        <dbReference type="PROSITE" id="PS50060"/>
    </source>
</evidence>
<proteinExistence type="predicted"/>
<evidence type="ECO:0000313" key="2">
    <source>
        <dbReference type="EMBL" id="CAD5124749.1"/>
    </source>
</evidence>
<name>A0A7I8W9E1_9ANNE</name>
<feature type="domain" description="MAM" evidence="1">
    <location>
        <begin position="101"/>
        <end position="269"/>
    </location>
</feature>
<dbReference type="PROSITE" id="PS50060">
    <property type="entry name" value="MAM_2"/>
    <property type="match status" value="4"/>
</dbReference>
<dbReference type="OrthoDB" id="412155at2759"/>
<dbReference type="InterPro" id="IPR000998">
    <property type="entry name" value="MAM_dom"/>
</dbReference>
<accession>A0A7I8W9E1</accession>
<dbReference type="Gene3D" id="2.60.120.200">
    <property type="match status" value="4"/>
</dbReference>
<organism evidence="2 3">
    <name type="scientific">Dimorphilus gyrociliatus</name>
    <dbReference type="NCBI Taxonomy" id="2664684"/>
    <lineage>
        <taxon>Eukaryota</taxon>
        <taxon>Metazoa</taxon>
        <taxon>Spiralia</taxon>
        <taxon>Lophotrochozoa</taxon>
        <taxon>Annelida</taxon>
        <taxon>Polychaeta</taxon>
        <taxon>Polychaeta incertae sedis</taxon>
        <taxon>Dinophilidae</taxon>
        <taxon>Dimorphilus</taxon>
    </lineage>
</organism>
<dbReference type="PROSITE" id="PS00740">
    <property type="entry name" value="MAM_1"/>
    <property type="match status" value="3"/>
</dbReference>